<accession>A0ACB8T9P5</accession>
<protein>
    <submittedName>
        <fullName evidence="1">PIN domain-like protein</fullName>
    </submittedName>
</protein>
<keyword evidence="2" id="KW-1185">Reference proteome</keyword>
<comment type="caution">
    <text evidence="1">The sequence shown here is derived from an EMBL/GenBank/DDBJ whole genome shotgun (WGS) entry which is preliminary data.</text>
</comment>
<evidence type="ECO:0000313" key="2">
    <source>
        <dbReference type="Proteomes" id="UP000814140"/>
    </source>
</evidence>
<reference evidence="1" key="1">
    <citation type="submission" date="2021-03" db="EMBL/GenBank/DDBJ databases">
        <authorList>
            <consortium name="DOE Joint Genome Institute"/>
            <person name="Ahrendt S."/>
            <person name="Looney B.P."/>
            <person name="Miyauchi S."/>
            <person name="Morin E."/>
            <person name="Drula E."/>
            <person name="Courty P.E."/>
            <person name="Chicoki N."/>
            <person name="Fauchery L."/>
            <person name="Kohler A."/>
            <person name="Kuo A."/>
            <person name="Labutti K."/>
            <person name="Pangilinan J."/>
            <person name="Lipzen A."/>
            <person name="Riley R."/>
            <person name="Andreopoulos W."/>
            <person name="He G."/>
            <person name="Johnson J."/>
            <person name="Barry K.W."/>
            <person name="Grigoriev I.V."/>
            <person name="Nagy L."/>
            <person name="Hibbett D."/>
            <person name="Henrissat B."/>
            <person name="Matheny P.B."/>
            <person name="Labbe J."/>
            <person name="Martin F."/>
        </authorList>
    </citation>
    <scope>NUCLEOTIDE SEQUENCE</scope>
    <source>
        <strain evidence="1">HHB10654</strain>
    </source>
</reference>
<organism evidence="1 2">
    <name type="scientific">Artomyces pyxidatus</name>
    <dbReference type="NCBI Taxonomy" id="48021"/>
    <lineage>
        <taxon>Eukaryota</taxon>
        <taxon>Fungi</taxon>
        <taxon>Dikarya</taxon>
        <taxon>Basidiomycota</taxon>
        <taxon>Agaricomycotina</taxon>
        <taxon>Agaricomycetes</taxon>
        <taxon>Russulales</taxon>
        <taxon>Auriscalpiaceae</taxon>
        <taxon>Artomyces</taxon>
    </lineage>
</organism>
<sequence>MGVKSLWDLLNPVGRPVLLETMEGKAMAIDSSIWIYQFQATMRDKEGRALVNAHVLGFLRRICKLLFYGIKPVFVFDGGAPALKRNTITERKKKKSGAAASHAKVAERLLAAQMRREALNHTLKQSASTTSSKNKGKNPAPPPSINENTVYLEDLDSSIPKTPAPKGEEKVAGPSPFSSSKNRWRDHDPYKLPELDLQERVAKVSKSGTSDPRLATEEELRSFIEEMRPEDFDVTSPAFRELPTEVQYEIVGDLRLKSRQTSYTRLQNMLRHSSTPLDFSREQIKNLQQRNSLTQQLLITTDTIGQAHVSIPVRIASERNREYVLMKNTGSEGGWVLGIRDEGTRANPIHIDPKQESKPDEDSDDDDDNMEMEEVQIPKPLAADPDLQEYQREMALAGIGKRRTSNELPRLTTRPPKKKQKGLPLFDLDDDELPQYVIEEDEDPEVLAALQESIELEEEATFRRAVEASRIAQAARPSHEEASDGDDLYVPGRLETALSIANAGPTPKSLSSASFSRHKKTTSSPDSPWGPPILLPATQSSHTIAANHRQPSVGLVVASDLAEKARPQAKATVSFPRTPSPRPVSLPASLRTPSYHSPLHGTLATSSDGSDDDMEEVLAVSAADEPTVTADPESYGPVDSVISSTAQGELEVNSVSSRFGAESELTMSTVDQSSSVARSSIAVASTPQQRSPAISDIERESDWSRASSPVPDAAYSDGEEVNKKSNSLPDDGTWDAAQEMDPQAEEGEFARFLSQVKGKDLDAVRREIDEEIKTLNEQKKVAMRDSEDITQQMISQIMVMLRLFGIPYITAPMEAEAQCAALVQLGLVEGIITDDSDVFLFGGQRVFKNMFNQSKTVECFLLSDLARELGLEREKLIQLAYLLGSDYTEGLPGVGKVVAMELLKEFPGSDGLHKFKQWWQRVQAGRDKPEDTASKFRQRFKKKFKDLYLTDDWPNAAVRDAYYHPTVDDSDEPFKWGLPDLDGLRSLFQQELGWSSSKVEELLLPIIQRMNKRGQAQALNRQGNLNSYFDVASGQGAYAPRKQKAYASKRLQQVVNDFRQQAKGSWPSASPSPDDAPSPEDSEGASGSSLSATDKGKKTRSTPVAKTAPSRGKARGRGKGGARGGARKASRKRKRSVASESADDELEPHGASQGSQGEHGVNGESIQPLAVTLRPRARPAYKGTATYSKSSEEDE</sequence>
<dbReference type="Proteomes" id="UP000814140">
    <property type="component" value="Unassembled WGS sequence"/>
</dbReference>
<dbReference type="EMBL" id="MU277196">
    <property type="protein sequence ID" value="KAI0065313.1"/>
    <property type="molecule type" value="Genomic_DNA"/>
</dbReference>
<gene>
    <name evidence="1" type="ORF">BV25DRAFT_1822470</name>
</gene>
<evidence type="ECO:0000313" key="1">
    <source>
        <dbReference type="EMBL" id="KAI0065313.1"/>
    </source>
</evidence>
<name>A0ACB8T9P5_9AGAM</name>
<reference evidence="1" key="2">
    <citation type="journal article" date="2022" name="New Phytol.">
        <title>Evolutionary transition to the ectomycorrhizal habit in the genomes of a hyperdiverse lineage of mushroom-forming fungi.</title>
        <authorList>
            <person name="Looney B."/>
            <person name="Miyauchi S."/>
            <person name="Morin E."/>
            <person name="Drula E."/>
            <person name="Courty P.E."/>
            <person name="Kohler A."/>
            <person name="Kuo A."/>
            <person name="LaButti K."/>
            <person name="Pangilinan J."/>
            <person name="Lipzen A."/>
            <person name="Riley R."/>
            <person name="Andreopoulos W."/>
            <person name="He G."/>
            <person name="Johnson J."/>
            <person name="Nolan M."/>
            <person name="Tritt A."/>
            <person name="Barry K.W."/>
            <person name="Grigoriev I.V."/>
            <person name="Nagy L.G."/>
            <person name="Hibbett D."/>
            <person name="Henrissat B."/>
            <person name="Matheny P.B."/>
            <person name="Labbe J."/>
            <person name="Martin F.M."/>
        </authorList>
    </citation>
    <scope>NUCLEOTIDE SEQUENCE</scope>
    <source>
        <strain evidence="1">HHB10654</strain>
    </source>
</reference>
<proteinExistence type="predicted"/>